<keyword evidence="1" id="KW-0732">Signal</keyword>
<feature type="signal peptide" evidence="1">
    <location>
        <begin position="1"/>
        <end position="33"/>
    </location>
</feature>
<dbReference type="AlphaFoldDB" id="A0A5C6NMS2"/>
<keyword evidence="3" id="KW-1185">Reference proteome</keyword>
<accession>A0A5C6NMS2</accession>
<gene>
    <name evidence="2" type="ORF">D4764_02G0005310</name>
</gene>
<sequence length="70" mass="7939">LCLKKWTCIFDPPWKTMLSLLLTTILAVQATEAAALEGPRGPEPRVGRLCAYWAVMNRRRCVLGKQLLIR</sequence>
<dbReference type="EMBL" id="RHFK02000012">
    <property type="protein sequence ID" value="TWW67490.1"/>
    <property type="molecule type" value="Genomic_DNA"/>
</dbReference>
<dbReference type="Proteomes" id="UP000324091">
    <property type="component" value="Chromosome 2"/>
</dbReference>
<evidence type="ECO:0000256" key="1">
    <source>
        <dbReference type="SAM" id="SignalP"/>
    </source>
</evidence>
<protein>
    <submittedName>
        <fullName evidence="2">Uncharacterized protein</fullName>
    </submittedName>
</protein>
<evidence type="ECO:0000313" key="3">
    <source>
        <dbReference type="Proteomes" id="UP000324091"/>
    </source>
</evidence>
<name>A0A5C6NMS2_9TELE</name>
<organism evidence="2 3">
    <name type="scientific">Takifugu flavidus</name>
    <name type="common">sansaifugu</name>
    <dbReference type="NCBI Taxonomy" id="433684"/>
    <lineage>
        <taxon>Eukaryota</taxon>
        <taxon>Metazoa</taxon>
        <taxon>Chordata</taxon>
        <taxon>Craniata</taxon>
        <taxon>Vertebrata</taxon>
        <taxon>Euteleostomi</taxon>
        <taxon>Actinopterygii</taxon>
        <taxon>Neopterygii</taxon>
        <taxon>Teleostei</taxon>
        <taxon>Neoteleostei</taxon>
        <taxon>Acanthomorphata</taxon>
        <taxon>Eupercaria</taxon>
        <taxon>Tetraodontiformes</taxon>
        <taxon>Tetradontoidea</taxon>
        <taxon>Tetraodontidae</taxon>
        <taxon>Takifugu</taxon>
    </lineage>
</organism>
<proteinExistence type="predicted"/>
<evidence type="ECO:0000313" key="2">
    <source>
        <dbReference type="EMBL" id="TWW67490.1"/>
    </source>
</evidence>
<comment type="caution">
    <text evidence="2">The sequence shown here is derived from an EMBL/GenBank/DDBJ whole genome shotgun (WGS) entry which is preliminary data.</text>
</comment>
<reference evidence="2 3" key="1">
    <citation type="submission" date="2019-04" db="EMBL/GenBank/DDBJ databases">
        <title>Chromosome genome assembly for Takifugu flavidus.</title>
        <authorList>
            <person name="Xiao S."/>
        </authorList>
    </citation>
    <scope>NUCLEOTIDE SEQUENCE [LARGE SCALE GENOMIC DNA]</scope>
    <source>
        <strain evidence="2">HTHZ2018</strain>
        <tissue evidence="2">Muscle</tissue>
    </source>
</reference>
<feature type="chain" id="PRO_5023037087" evidence="1">
    <location>
        <begin position="34"/>
        <end position="70"/>
    </location>
</feature>
<feature type="non-terminal residue" evidence="2">
    <location>
        <position position="1"/>
    </location>
</feature>